<reference evidence="2" key="1">
    <citation type="submission" date="2013-09" db="EMBL/GenBank/DDBJ databases">
        <title>Corchorus olitorius genome sequencing.</title>
        <authorList>
            <person name="Alam M."/>
            <person name="Haque M.S."/>
            <person name="Islam M.S."/>
            <person name="Emdad E.M."/>
            <person name="Islam M.M."/>
            <person name="Ahmed B."/>
            <person name="Halim A."/>
            <person name="Hossen Q.M.M."/>
            <person name="Hossain M.Z."/>
            <person name="Ahmed R."/>
            <person name="Khan M.M."/>
            <person name="Islam R."/>
            <person name="Rashid M.M."/>
            <person name="Khan S.A."/>
            <person name="Rahman M.S."/>
            <person name="Alam M."/>
            <person name="Yahiya A.S."/>
            <person name="Khan M.S."/>
            <person name="Azam M.S."/>
            <person name="Haque T."/>
            <person name="Lashkar M.Z.H."/>
            <person name="Akhand A.I."/>
            <person name="Morshed G."/>
            <person name="Roy S."/>
            <person name="Uddin K.S."/>
            <person name="Rabeya T."/>
            <person name="Hossain A.S."/>
            <person name="Chowdhury A."/>
            <person name="Snigdha A.R."/>
            <person name="Mortoza M.S."/>
            <person name="Matin S.A."/>
            <person name="Hoque S.M.E."/>
            <person name="Islam M.K."/>
            <person name="Roy D.K."/>
            <person name="Haider R."/>
            <person name="Moosa M.M."/>
            <person name="Elias S.M."/>
            <person name="Hasan A.M."/>
            <person name="Jahan S."/>
            <person name="Shafiuddin M."/>
            <person name="Mahmood N."/>
            <person name="Shommy N.S."/>
        </authorList>
    </citation>
    <scope>NUCLEOTIDE SEQUENCE [LARGE SCALE GENOMIC DNA]</scope>
    <source>
        <strain evidence="2">cv. O-4</strain>
    </source>
</reference>
<organism evidence="1 2">
    <name type="scientific">Corchorus olitorius</name>
    <dbReference type="NCBI Taxonomy" id="93759"/>
    <lineage>
        <taxon>Eukaryota</taxon>
        <taxon>Viridiplantae</taxon>
        <taxon>Streptophyta</taxon>
        <taxon>Embryophyta</taxon>
        <taxon>Tracheophyta</taxon>
        <taxon>Spermatophyta</taxon>
        <taxon>Magnoliopsida</taxon>
        <taxon>eudicotyledons</taxon>
        <taxon>Gunneridae</taxon>
        <taxon>Pentapetalae</taxon>
        <taxon>rosids</taxon>
        <taxon>malvids</taxon>
        <taxon>Malvales</taxon>
        <taxon>Malvaceae</taxon>
        <taxon>Grewioideae</taxon>
        <taxon>Apeibeae</taxon>
        <taxon>Corchorus</taxon>
    </lineage>
</organism>
<dbReference type="EMBL" id="AWUE01023406">
    <property type="protein sequence ID" value="OMO53922.1"/>
    <property type="molecule type" value="Genomic_DNA"/>
</dbReference>
<comment type="caution">
    <text evidence="1">The sequence shown here is derived from an EMBL/GenBank/DDBJ whole genome shotgun (WGS) entry which is preliminary data.</text>
</comment>
<dbReference type="Proteomes" id="UP000187203">
    <property type="component" value="Unassembled WGS sequence"/>
</dbReference>
<gene>
    <name evidence="1" type="ORF">COLO4_36627</name>
</gene>
<keyword evidence="2" id="KW-1185">Reference proteome</keyword>
<proteinExistence type="predicted"/>
<dbReference type="AlphaFoldDB" id="A0A1R3G770"/>
<evidence type="ECO:0000313" key="2">
    <source>
        <dbReference type="Proteomes" id="UP000187203"/>
    </source>
</evidence>
<sequence length="112" mass="12975">MLTCCLLLVPVDSLGIRMGLVTSCHGCTHGFCLWDEERKGMSWWHFECSLCFCNFEMHVFCWNALNSSCLFAGNPFLVIAHICHRYFVLRLELNWPHFTFVLLTPMNTMHAA</sequence>
<protein>
    <submittedName>
        <fullName evidence="1">Uncharacterized protein</fullName>
    </submittedName>
</protein>
<name>A0A1R3G770_9ROSI</name>
<accession>A0A1R3G770</accession>
<evidence type="ECO:0000313" key="1">
    <source>
        <dbReference type="EMBL" id="OMO53922.1"/>
    </source>
</evidence>